<dbReference type="Gene3D" id="1.10.357.140">
    <property type="entry name" value="UbiA prenyltransferase"/>
    <property type="match status" value="1"/>
</dbReference>
<keyword evidence="7 8" id="KW-0472">Membrane</keyword>
<name>A0A382ZDL4_9ZZZZ</name>
<evidence type="ECO:0000256" key="2">
    <source>
        <dbReference type="ARBA" id="ARBA00004863"/>
    </source>
</evidence>
<evidence type="ECO:0000256" key="5">
    <source>
        <dbReference type="ARBA" id="ARBA00022692"/>
    </source>
</evidence>
<dbReference type="InterPro" id="IPR044878">
    <property type="entry name" value="UbiA_sf"/>
</dbReference>
<evidence type="ECO:0000256" key="8">
    <source>
        <dbReference type="SAM" id="Phobius"/>
    </source>
</evidence>
<keyword evidence="5 8" id="KW-0812">Transmembrane</keyword>
<dbReference type="GO" id="GO:0009234">
    <property type="term" value="P:menaquinone biosynthetic process"/>
    <property type="evidence" value="ECO:0007669"/>
    <property type="project" value="UniProtKB-UniPathway"/>
</dbReference>
<evidence type="ECO:0000256" key="1">
    <source>
        <dbReference type="ARBA" id="ARBA00004141"/>
    </source>
</evidence>
<dbReference type="PANTHER" id="PTHR13929:SF0">
    <property type="entry name" value="UBIA PRENYLTRANSFERASE DOMAIN-CONTAINING PROTEIN 1"/>
    <property type="match status" value="1"/>
</dbReference>
<protein>
    <recommendedName>
        <fullName evidence="10">1,4-dihydroxy-2-naphthoate octaprenyltransferase</fullName>
    </recommendedName>
</protein>
<comment type="subcellular location">
    <subcellularLocation>
        <location evidence="1">Membrane</location>
        <topology evidence="1">Multi-pass membrane protein</topology>
    </subcellularLocation>
</comment>
<dbReference type="InterPro" id="IPR026046">
    <property type="entry name" value="UBIAD1"/>
</dbReference>
<evidence type="ECO:0008006" key="10">
    <source>
        <dbReference type="Google" id="ProtNLM"/>
    </source>
</evidence>
<evidence type="ECO:0000256" key="7">
    <source>
        <dbReference type="ARBA" id="ARBA00023136"/>
    </source>
</evidence>
<dbReference type="EMBL" id="UINC01183076">
    <property type="protein sequence ID" value="SVD93636.1"/>
    <property type="molecule type" value="Genomic_DNA"/>
</dbReference>
<accession>A0A382ZDL4</accession>
<organism evidence="9">
    <name type="scientific">marine metagenome</name>
    <dbReference type="NCBI Taxonomy" id="408172"/>
    <lineage>
        <taxon>unclassified sequences</taxon>
        <taxon>metagenomes</taxon>
        <taxon>ecological metagenomes</taxon>
    </lineage>
</organism>
<keyword evidence="6 8" id="KW-1133">Transmembrane helix</keyword>
<feature type="non-terminal residue" evidence="9">
    <location>
        <position position="104"/>
    </location>
</feature>
<dbReference type="GO" id="GO:0042371">
    <property type="term" value="P:vitamin K biosynthetic process"/>
    <property type="evidence" value="ECO:0007669"/>
    <property type="project" value="TreeGrafter"/>
</dbReference>
<sequence length="104" mass="11471">MKIKLWINAARPKTLAASIVPIVCAILILPNQDLFKSHIFILTITAAIIIQVITNYINDLYDFLSGADKERIGPKRMLQSGLLSKGEMTTAIKMLFILGVICGL</sequence>
<evidence type="ECO:0000256" key="6">
    <source>
        <dbReference type="ARBA" id="ARBA00022989"/>
    </source>
</evidence>
<evidence type="ECO:0000313" key="9">
    <source>
        <dbReference type="EMBL" id="SVD93636.1"/>
    </source>
</evidence>
<dbReference type="GO" id="GO:0016020">
    <property type="term" value="C:membrane"/>
    <property type="evidence" value="ECO:0007669"/>
    <property type="project" value="UniProtKB-SubCell"/>
</dbReference>
<evidence type="ECO:0000256" key="4">
    <source>
        <dbReference type="ARBA" id="ARBA00022679"/>
    </source>
</evidence>
<reference evidence="9" key="1">
    <citation type="submission" date="2018-05" db="EMBL/GenBank/DDBJ databases">
        <authorList>
            <person name="Lanie J.A."/>
            <person name="Ng W.-L."/>
            <person name="Kazmierczak K.M."/>
            <person name="Andrzejewski T.M."/>
            <person name="Davidsen T.M."/>
            <person name="Wayne K.J."/>
            <person name="Tettelin H."/>
            <person name="Glass J.I."/>
            <person name="Rusch D."/>
            <person name="Podicherti R."/>
            <person name="Tsui H.-C.T."/>
            <person name="Winkler M.E."/>
        </authorList>
    </citation>
    <scope>NUCLEOTIDE SEQUENCE</scope>
</reference>
<dbReference type="InterPro" id="IPR000537">
    <property type="entry name" value="UbiA_prenyltransferase"/>
</dbReference>
<feature type="transmembrane region" description="Helical" evidence="8">
    <location>
        <begin position="35"/>
        <end position="57"/>
    </location>
</feature>
<dbReference type="Pfam" id="PF01040">
    <property type="entry name" value="UbiA"/>
    <property type="match status" value="1"/>
</dbReference>
<feature type="transmembrane region" description="Helical" evidence="8">
    <location>
        <begin position="12"/>
        <end position="29"/>
    </location>
</feature>
<comment type="pathway">
    <text evidence="2">Quinol/quinone metabolism; menaquinone biosynthesis.</text>
</comment>
<keyword evidence="3" id="KW-0474">Menaquinone biosynthesis</keyword>
<dbReference type="CDD" id="cd13962">
    <property type="entry name" value="PT_UbiA_UBIAD1"/>
    <property type="match status" value="1"/>
</dbReference>
<dbReference type="UniPathway" id="UPA00079"/>
<dbReference type="PANTHER" id="PTHR13929">
    <property type="entry name" value="1,4-DIHYDROXY-2-NAPHTHOATE OCTAPRENYLTRANSFERASE"/>
    <property type="match status" value="1"/>
</dbReference>
<keyword evidence="4" id="KW-0808">Transferase</keyword>
<dbReference type="GO" id="GO:0004659">
    <property type="term" value="F:prenyltransferase activity"/>
    <property type="evidence" value="ECO:0007669"/>
    <property type="project" value="InterPro"/>
</dbReference>
<proteinExistence type="predicted"/>
<dbReference type="AlphaFoldDB" id="A0A382ZDL4"/>
<gene>
    <name evidence="9" type="ORF">METZ01_LOCUS446490</name>
</gene>
<evidence type="ECO:0000256" key="3">
    <source>
        <dbReference type="ARBA" id="ARBA00022428"/>
    </source>
</evidence>